<comment type="pathway">
    <text evidence="2 7">Protein biosynthesis; polypeptide chain elongation.</text>
</comment>
<dbReference type="PIRSF" id="PIRSF005901">
    <property type="entry name" value="EF-P"/>
    <property type="match status" value="1"/>
</dbReference>
<sequence>MLSYNELKPGTYIVMDGQPYVVLEFQFLRMQQRKPVAQTKIKNLINGKIVERTFHQNDKLEEAEITRSQVKYLYNSRGQYFFCEPENPQNRFTLTQDQLDESVKFFKPNTLVDAVSFQDKIINISLPIKIDLKIAEAPPGIKGDTAQGGSKTVILETGAQISVPLFINAGDVVKINTETGEYVERVEKAKM</sequence>
<dbReference type="Gene3D" id="2.40.50.140">
    <property type="entry name" value="Nucleic acid-binding proteins"/>
    <property type="match status" value="2"/>
</dbReference>
<dbReference type="PROSITE" id="PS01275">
    <property type="entry name" value="EFP"/>
    <property type="match status" value="1"/>
</dbReference>
<keyword evidence="6 7" id="KW-0648">Protein biosynthesis</keyword>
<evidence type="ECO:0000313" key="12">
    <source>
        <dbReference type="Proteomes" id="UP000034644"/>
    </source>
</evidence>
<evidence type="ECO:0000256" key="1">
    <source>
        <dbReference type="ARBA" id="ARBA00004496"/>
    </source>
</evidence>
<dbReference type="InterPro" id="IPR008991">
    <property type="entry name" value="Translation_prot_SH3-like_sf"/>
</dbReference>
<dbReference type="CDD" id="cd05794">
    <property type="entry name" value="S1_EF-P_repeat_2"/>
    <property type="match status" value="1"/>
</dbReference>
<name>A0A0G1NGE4_9BACT</name>
<dbReference type="InterPro" id="IPR015365">
    <property type="entry name" value="Elong-fact-P_C"/>
</dbReference>
<dbReference type="PATRIC" id="fig|1618614.3.peg.48"/>
<evidence type="ECO:0000256" key="2">
    <source>
        <dbReference type="ARBA" id="ARBA00004815"/>
    </source>
</evidence>
<comment type="similarity">
    <text evidence="3 7">Belongs to the elongation factor P family.</text>
</comment>
<evidence type="ECO:0000256" key="3">
    <source>
        <dbReference type="ARBA" id="ARBA00009479"/>
    </source>
</evidence>
<proteinExistence type="inferred from homology"/>
<gene>
    <name evidence="7" type="primary">efp</name>
    <name evidence="11" type="ORF">UX27_C0002G0031</name>
</gene>
<feature type="domain" description="Elongation factor P C-terminal" evidence="9">
    <location>
        <begin position="130"/>
        <end position="185"/>
    </location>
</feature>
<comment type="subcellular location">
    <subcellularLocation>
        <location evidence="1 7">Cytoplasm</location>
    </subcellularLocation>
</comment>
<evidence type="ECO:0000256" key="4">
    <source>
        <dbReference type="ARBA" id="ARBA00022490"/>
    </source>
</evidence>
<evidence type="ECO:0000256" key="5">
    <source>
        <dbReference type="ARBA" id="ARBA00022768"/>
    </source>
</evidence>
<reference evidence="11 12" key="1">
    <citation type="journal article" date="2015" name="Nature">
        <title>rRNA introns, odd ribosomes, and small enigmatic genomes across a large radiation of phyla.</title>
        <authorList>
            <person name="Brown C.T."/>
            <person name="Hug L.A."/>
            <person name="Thomas B.C."/>
            <person name="Sharon I."/>
            <person name="Castelle C.J."/>
            <person name="Singh A."/>
            <person name="Wilkins M.J."/>
            <person name="Williams K.H."/>
            <person name="Banfield J.F."/>
        </authorList>
    </citation>
    <scope>NUCLEOTIDE SEQUENCE [LARGE SCALE GENOMIC DNA]</scope>
</reference>
<dbReference type="FunFam" id="2.40.50.140:FF:000004">
    <property type="entry name" value="Elongation factor P"/>
    <property type="match status" value="1"/>
</dbReference>
<dbReference type="HAMAP" id="MF_00141">
    <property type="entry name" value="EF_P"/>
    <property type="match status" value="1"/>
</dbReference>
<dbReference type="AlphaFoldDB" id="A0A0G1NGE4"/>
<accession>A0A0G1NGE4</accession>
<dbReference type="FunFam" id="2.30.30.30:FF:000003">
    <property type="entry name" value="Elongation factor P"/>
    <property type="match status" value="1"/>
</dbReference>
<dbReference type="InterPro" id="IPR012340">
    <property type="entry name" value="NA-bd_OB-fold"/>
</dbReference>
<organism evidence="11 12">
    <name type="scientific">Candidatus Azambacteria bacterium GW2011_GWA2_45_90</name>
    <dbReference type="NCBI Taxonomy" id="1618614"/>
    <lineage>
        <taxon>Bacteria</taxon>
        <taxon>Candidatus Azamiibacteriota</taxon>
    </lineage>
</organism>
<dbReference type="InterPro" id="IPR011768">
    <property type="entry name" value="Transl_elongation_fac_P"/>
</dbReference>
<dbReference type="InterPro" id="IPR014722">
    <property type="entry name" value="Rib_uL2_dom2"/>
</dbReference>
<feature type="domain" description="Translation elongation factor P/YeiP central" evidence="10">
    <location>
        <begin position="67"/>
        <end position="122"/>
    </location>
</feature>
<dbReference type="GO" id="GO:0043043">
    <property type="term" value="P:peptide biosynthetic process"/>
    <property type="evidence" value="ECO:0007669"/>
    <property type="project" value="InterPro"/>
</dbReference>
<comment type="function">
    <text evidence="7">Involved in peptide bond synthesis. Stimulates efficient translation and peptide-bond synthesis on native or reconstituted 70S ribosomes in vitro. Probably functions indirectly by altering the affinity of the ribosome for aminoacyl-tRNA, thus increasing their reactivity as acceptors for peptidyl transferase.</text>
</comment>
<evidence type="ECO:0000256" key="8">
    <source>
        <dbReference type="NCBIfam" id="TIGR00038"/>
    </source>
</evidence>
<dbReference type="SMART" id="SM00841">
    <property type="entry name" value="Elong-fact-P_C"/>
    <property type="match status" value="1"/>
</dbReference>
<dbReference type="GO" id="GO:0003746">
    <property type="term" value="F:translation elongation factor activity"/>
    <property type="evidence" value="ECO:0007669"/>
    <property type="project" value="UniProtKB-UniRule"/>
</dbReference>
<evidence type="ECO:0000259" key="10">
    <source>
        <dbReference type="SMART" id="SM01185"/>
    </source>
</evidence>
<evidence type="ECO:0000256" key="6">
    <source>
        <dbReference type="ARBA" id="ARBA00022917"/>
    </source>
</evidence>
<evidence type="ECO:0000259" key="9">
    <source>
        <dbReference type="SMART" id="SM00841"/>
    </source>
</evidence>
<dbReference type="Gene3D" id="2.30.30.30">
    <property type="match status" value="1"/>
</dbReference>
<dbReference type="PANTHER" id="PTHR30053:SF12">
    <property type="entry name" value="ELONGATION FACTOR P (EF-P) FAMILY PROTEIN"/>
    <property type="match status" value="1"/>
</dbReference>
<evidence type="ECO:0000256" key="7">
    <source>
        <dbReference type="HAMAP-Rule" id="MF_00141"/>
    </source>
</evidence>
<dbReference type="InterPro" id="IPR020599">
    <property type="entry name" value="Transl_elong_fac_P/YeiP"/>
</dbReference>
<dbReference type="SMART" id="SM01185">
    <property type="entry name" value="EFP"/>
    <property type="match status" value="1"/>
</dbReference>
<dbReference type="SUPFAM" id="SSF50249">
    <property type="entry name" value="Nucleic acid-binding proteins"/>
    <property type="match status" value="1"/>
</dbReference>
<dbReference type="InterPro" id="IPR013185">
    <property type="entry name" value="Transl_elong_KOW-like"/>
</dbReference>
<keyword evidence="5 7" id="KW-0251">Elongation factor</keyword>
<dbReference type="Pfam" id="PF08207">
    <property type="entry name" value="EFP_N"/>
    <property type="match status" value="1"/>
</dbReference>
<dbReference type="InterPro" id="IPR001059">
    <property type="entry name" value="Transl_elong_P/YeiP_cen"/>
</dbReference>
<dbReference type="SUPFAM" id="SSF50104">
    <property type="entry name" value="Translation proteins SH3-like domain"/>
    <property type="match status" value="1"/>
</dbReference>
<dbReference type="UniPathway" id="UPA00345"/>
<dbReference type="GO" id="GO:0005829">
    <property type="term" value="C:cytosol"/>
    <property type="evidence" value="ECO:0007669"/>
    <property type="project" value="UniProtKB-ARBA"/>
</dbReference>
<protein>
    <recommendedName>
        <fullName evidence="7 8">Elongation factor P</fullName>
        <shortName evidence="7">EF-P</shortName>
    </recommendedName>
</protein>
<comment type="caution">
    <text evidence="11">The sequence shown here is derived from an EMBL/GenBank/DDBJ whole genome shotgun (WGS) entry which is preliminary data.</text>
</comment>
<evidence type="ECO:0000313" key="11">
    <source>
        <dbReference type="EMBL" id="KKU19614.1"/>
    </source>
</evidence>
<dbReference type="EMBL" id="LCLO01000002">
    <property type="protein sequence ID" value="KKU19614.1"/>
    <property type="molecule type" value="Genomic_DNA"/>
</dbReference>
<dbReference type="Pfam" id="PF09285">
    <property type="entry name" value="Elong-fact-P_C"/>
    <property type="match status" value="1"/>
</dbReference>
<dbReference type="NCBIfam" id="NF001810">
    <property type="entry name" value="PRK00529.1"/>
    <property type="match status" value="1"/>
</dbReference>
<dbReference type="Proteomes" id="UP000034644">
    <property type="component" value="Unassembled WGS sequence"/>
</dbReference>
<dbReference type="InterPro" id="IPR013852">
    <property type="entry name" value="Transl_elong_P/YeiP_CS"/>
</dbReference>
<dbReference type="PANTHER" id="PTHR30053">
    <property type="entry name" value="ELONGATION FACTOR P"/>
    <property type="match status" value="1"/>
</dbReference>
<dbReference type="NCBIfam" id="TIGR00038">
    <property type="entry name" value="efp"/>
    <property type="match status" value="1"/>
</dbReference>
<keyword evidence="4 7" id="KW-0963">Cytoplasm</keyword>